<reference evidence="1" key="1">
    <citation type="journal article" date="2021" name="Front. Plant Sci.">
        <title>Chromosome-Scale Genome Assembly for Chinese Sour Jujube and Insights Into Its Genome Evolution and Domestication Signature.</title>
        <authorList>
            <person name="Shen L.-Y."/>
            <person name="Luo H."/>
            <person name="Wang X.-L."/>
            <person name="Wang X.-M."/>
            <person name="Qiu X.-J."/>
            <person name="Liu H."/>
            <person name="Zhou S.-S."/>
            <person name="Jia K.-H."/>
            <person name="Nie S."/>
            <person name="Bao Y.-T."/>
            <person name="Zhang R.-G."/>
            <person name="Yun Q.-Z."/>
            <person name="Chai Y.-H."/>
            <person name="Lu J.-Y."/>
            <person name="Li Y."/>
            <person name="Zhao S.-W."/>
            <person name="Mao J.-F."/>
            <person name="Jia S.-G."/>
            <person name="Mao Y.-M."/>
        </authorList>
    </citation>
    <scope>NUCLEOTIDE SEQUENCE</scope>
    <source>
        <strain evidence="1">AT0</strain>
        <tissue evidence="1">Leaf</tissue>
    </source>
</reference>
<sequence length="235" mass="26728">MLNVLVRLRELDSAWSLILELVGKNGEPNLVSGDAFVTLIDDMLAQAFFTHNFEQLKLMEGHVRVASKYFNRKKKIGLKLVPLILVFKILLNGRFQSRKLKQAEWLSIGMKRDNVRPALHGDEERQCETFCCNKPFPYGRLLSDHRAEKGYCKAGNLDGASKTLKMIISRVLSQLQQRLSISSSTFQNGDVSHARRTSIMWKAEAMAVMLKTCKDPREPVKYRRSSGNDVLQISS</sequence>
<dbReference type="InterPro" id="IPR011990">
    <property type="entry name" value="TPR-like_helical_dom_sf"/>
</dbReference>
<comment type="caution">
    <text evidence="1">The sequence shown here is derived from an EMBL/GenBank/DDBJ whole genome shotgun (WGS) entry which is preliminary data.</text>
</comment>
<accession>A0A978VA19</accession>
<evidence type="ECO:0000313" key="1">
    <source>
        <dbReference type="EMBL" id="KAH7524754.1"/>
    </source>
</evidence>
<proteinExistence type="predicted"/>
<name>A0A978VA19_ZIZJJ</name>
<organism evidence="1 2">
    <name type="scientific">Ziziphus jujuba var. spinosa</name>
    <dbReference type="NCBI Taxonomy" id="714518"/>
    <lineage>
        <taxon>Eukaryota</taxon>
        <taxon>Viridiplantae</taxon>
        <taxon>Streptophyta</taxon>
        <taxon>Embryophyta</taxon>
        <taxon>Tracheophyta</taxon>
        <taxon>Spermatophyta</taxon>
        <taxon>Magnoliopsida</taxon>
        <taxon>eudicotyledons</taxon>
        <taxon>Gunneridae</taxon>
        <taxon>Pentapetalae</taxon>
        <taxon>rosids</taxon>
        <taxon>fabids</taxon>
        <taxon>Rosales</taxon>
        <taxon>Rhamnaceae</taxon>
        <taxon>Paliureae</taxon>
        <taxon>Ziziphus</taxon>
    </lineage>
</organism>
<dbReference type="AlphaFoldDB" id="A0A978VA19"/>
<gene>
    <name evidence="1" type="ORF">FEM48_Zijuj06G0152900</name>
</gene>
<dbReference type="EMBL" id="JAEACU010000006">
    <property type="protein sequence ID" value="KAH7524754.1"/>
    <property type="molecule type" value="Genomic_DNA"/>
</dbReference>
<protein>
    <submittedName>
        <fullName evidence="1">Uncharacterized protein</fullName>
    </submittedName>
</protein>
<dbReference type="Gene3D" id="1.25.40.10">
    <property type="entry name" value="Tetratricopeptide repeat domain"/>
    <property type="match status" value="1"/>
</dbReference>
<dbReference type="Proteomes" id="UP000813462">
    <property type="component" value="Unassembled WGS sequence"/>
</dbReference>
<evidence type="ECO:0000313" key="2">
    <source>
        <dbReference type="Proteomes" id="UP000813462"/>
    </source>
</evidence>